<evidence type="ECO:0000313" key="4">
    <source>
        <dbReference type="EMBL" id="GGP10294.1"/>
    </source>
</evidence>
<dbReference type="PANTHER" id="PTHR18964">
    <property type="entry name" value="ROK (REPRESSOR, ORF, KINASE) FAMILY"/>
    <property type="match status" value="1"/>
</dbReference>
<dbReference type="Gene3D" id="1.10.10.10">
    <property type="entry name" value="Winged helix-like DNA-binding domain superfamily/Winged helix DNA-binding domain"/>
    <property type="match status" value="1"/>
</dbReference>
<dbReference type="Proteomes" id="UP000641206">
    <property type="component" value="Unassembled WGS sequence"/>
</dbReference>
<dbReference type="EMBL" id="BMLW01000004">
    <property type="protein sequence ID" value="GGP10294.1"/>
    <property type="molecule type" value="Genomic_DNA"/>
</dbReference>
<dbReference type="SUPFAM" id="SSF53067">
    <property type="entry name" value="Actin-like ATPase domain"/>
    <property type="match status" value="1"/>
</dbReference>
<dbReference type="SUPFAM" id="SSF46785">
    <property type="entry name" value="Winged helix' DNA-binding domain"/>
    <property type="match status" value="1"/>
</dbReference>
<keyword evidence="3" id="KW-0119">Carbohydrate metabolism</keyword>
<dbReference type="PANTHER" id="PTHR18964:SF110">
    <property type="entry name" value="TRANSCRIPTIONAL REGULATOR, XYLR-RELATED"/>
    <property type="match status" value="1"/>
</dbReference>
<accession>A0ABQ2NT57</accession>
<name>A0ABQ2NT57_9BACI</name>
<proteinExistence type="inferred from homology"/>
<organism evidence="4 5">
    <name type="scientific">Oceanobacillus neutriphilus</name>
    <dbReference type="NCBI Taxonomy" id="531815"/>
    <lineage>
        <taxon>Bacteria</taxon>
        <taxon>Bacillati</taxon>
        <taxon>Bacillota</taxon>
        <taxon>Bacilli</taxon>
        <taxon>Bacillales</taxon>
        <taxon>Bacillaceae</taxon>
        <taxon>Oceanobacillus</taxon>
    </lineage>
</organism>
<dbReference type="Gene3D" id="3.30.420.40">
    <property type="match status" value="2"/>
</dbReference>
<comment type="function">
    <text evidence="1">Transcriptional repressor of xylose-utilizing enzymes.</text>
</comment>
<dbReference type="Pfam" id="PF00480">
    <property type="entry name" value="ROK"/>
    <property type="match status" value="1"/>
</dbReference>
<dbReference type="RefSeq" id="WP_188734091.1">
    <property type="nucleotide sequence ID" value="NZ_BMLW01000004.1"/>
</dbReference>
<keyword evidence="5" id="KW-1185">Reference proteome</keyword>
<reference evidence="5" key="1">
    <citation type="journal article" date="2019" name="Int. J. Syst. Evol. Microbiol.">
        <title>The Global Catalogue of Microorganisms (GCM) 10K type strain sequencing project: providing services to taxonomists for standard genome sequencing and annotation.</title>
        <authorList>
            <consortium name="The Broad Institute Genomics Platform"/>
            <consortium name="The Broad Institute Genome Sequencing Center for Infectious Disease"/>
            <person name="Wu L."/>
            <person name="Ma J."/>
        </authorList>
    </citation>
    <scope>NUCLEOTIDE SEQUENCE [LARGE SCALE GENOMIC DNA]</scope>
    <source>
        <strain evidence="5">CGMCC 1.7693</strain>
    </source>
</reference>
<dbReference type="InterPro" id="IPR036390">
    <property type="entry name" value="WH_DNA-bd_sf"/>
</dbReference>
<evidence type="ECO:0000256" key="1">
    <source>
        <dbReference type="ARBA" id="ARBA00002486"/>
    </source>
</evidence>
<sequence length="387" mass="43271">MKIKDQEFIKKENIGTVLNLILKEGPISRARIAEKVTMSFTSASRIVASLLESNLIEKVGYTNEGSGRKASLLRPKRNAVISIGVEIDKDKIRIAFMDFVGGLIAMEEFNFIVTTPEEAAKFIGNCIYFMMEENLIPSQQIVGVGVGLPGLINPEKGEVLLSAQFGWEEIPFRKILEQEMKISAPVHIDNELKMKAIAENELILDRKEKSMVLAGFGSGVGSVLVSNGEIYRGKDNFSGEIGHTIVDPNGVYCTCGNFGCLQTYIAEQFLVVEASKVKPIKSLNEIIKEMEKGERWAIRIIDRAILYTVITINNLVNIHNPDIVVISGKFVESNHQIRNRIIERCKEEMTNYNRQYHLYTTETGSKGVVSGAALKVKNYFLENKVFN</sequence>
<dbReference type="InterPro" id="IPR043129">
    <property type="entry name" value="ATPase_NBD"/>
</dbReference>
<dbReference type="InterPro" id="IPR000600">
    <property type="entry name" value="ROK"/>
</dbReference>
<keyword evidence="3" id="KW-0859">Xylose metabolism</keyword>
<comment type="caution">
    <text evidence="4">The sequence shown here is derived from an EMBL/GenBank/DDBJ whole genome shotgun (WGS) entry which is preliminary data.</text>
</comment>
<dbReference type="InterPro" id="IPR036388">
    <property type="entry name" value="WH-like_DNA-bd_sf"/>
</dbReference>
<comment type="similarity">
    <text evidence="2">Belongs to the ROK (NagC/XylR) family.</text>
</comment>
<evidence type="ECO:0000313" key="5">
    <source>
        <dbReference type="Proteomes" id="UP000641206"/>
    </source>
</evidence>
<evidence type="ECO:0000256" key="2">
    <source>
        <dbReference type="ARBA" id="ARBA00006479"/>
    </source>
</evidence>
<gene>
    <name evidence="4" type="primary">xylR</name>
    <name evidence="4" type="ORF">GCM10011346_17820</name>
</gene>
<protein>
    <submittedName>
        <fullName evidence="4">Xylose repressor</fullName>
    </submittedName>
</protein>
<evidence type="ECO:0000256" key="3">
    <source>
        <dbReference type="ARBA" id="ARBA00022629"/>
    </source>
</evidence>